<name>Q1IWT6_DEIGD</name>
<keyword evidence="2" id="KW-1185">Reference proteome</keyword>
<sequence>MIFTLPLKVRARTDRVYTSLNVTGKITFSKGSVKSVYELLPVRPAN</sequence>
<gene>
    <name evidence="1" type="ordered locus">Dgeo_2004</name>
</gene>
<dbReference type="KEGG" id="dge:Dgeo_2004"/>
<evidence type="ECO:0000313" key="2">
    <source>
        <dbReference type="Proteomes" id="UP000002431"/>
    </source>
</evidence>
<dbReference type="HOGENOM" id="CLU_3182801_0_0_0"/>
<organism evidence="1 2">
    <name type="scientific">Deinococcus geothermalis (strain DSM 11300 / CIP 105573 / AG-3a)</name>
    <dbReference type="NCBI Taxonomy" id="319795"/>
    <lineage>
        <taxon>Bacteria</taxon>
        <taxon>Thermotogati</taxon>
        <taxon>Deinococcota</taxon>
        <taxon>Deinococci</taxon>
        <taxon>Deinococcales</taxon>
        <taxon>Deinococcaceae</taxon>
        <taxon>Deinococcus</taxon>
    </lineage>
</organism>
<accession>Q1IWT6</accession>
<evidence type="ECO:0000313" key="1">
    <source>
        <dbReference type="EMBL" id="ABF46298.1"/>
    </source>
</evidence>
<dbReference type="STRING" id="319795.Dgeo_2004"/>
<dbReference type="RefSeq" id="WP_011531125.1">
    <property type="nucleotide sequence ID" value="NC_008025.1"/>
</dbReference>
<dbReference type="Proteomes" id="UP000002431">
    <property type="component" value="Chromosome"/>
</dbReference>
<dbReference type="EMBL" id="CP000359">
    <property type="protein sequence ID" value="ABF46298.1"/>
    <property type="molecule type" value="Genomic_DNA"/>
</dbReference>
<dbReference type="AlphaFoldDB" id="Q1IWT6"/>
<reference evidence="1" key="1">
    <citation type="submission" date="2006-04" db="EMBL/GenBank/DDBJ databases">
        <title>Complete sequence of chromosome of Deinococcus geothermalis DSM 11300.</title>
        <authorList>
            <consortium name="US DOE Joint Genome Institute"/>
            <person name="Copeland A."/>
            <person name="Lucas S."/>
            <person name="Lapidus A."/>
            <person name="Barry K."/>
            <person name="Detter J.C."/>
            <person name="Glavina del Rio T."/>
            <person name="Hammon N."/>
            <person name="Israni S."/>
            <person name="Dalin E."/>
            <person name="Tice H."/>
            <person name="Pitluck S."/>
            <person name="Brettin T."/>
            <person name="Bruce D."/>
            <person name="Han C."/>
            <person name="Tapia R."/>
            <person name="Saunders E."/>
            <person name="Gilna P."/>
            <person name="Schmutz J."/>
            <person name="Larimer F."/>
            <person name="Land M."/>
            <person name="Hauser L."/>
            <person name="Kyrpides N."/>
            <person name="Kim E."/>
            <person name="Daly M.J."/>
            <person name="Fredrickson J.K."/>
            <person name="Makarova K.S."/>
            <person name="Gaidamakova E.K."/>
            <person name="Zhai M."/>
            <person name="Richardson P."/>
        </authorList>
    </citation>
    <scope>NUCLEOTIDE SEQUENCE</scope>
    <source>
        <strain evidence="1">DSM 11300</strain>
    </source>
</reference>
<proteinExistence type="predicted"/>
<protein>
    <submittedName>
        <fullName evidence="1">Uncharacterized protein</fullName>
    </submittedName>
</protein>